<gene>
    <name evidence="2" type="ORF">RSOLAG22IIIB_08037</name>
</gene>
<keyword evidence="3" id="KW-1185">Reference proteome</keyword>
<dbReference type="Proteomes" id="UP000044841">
    <property type="component" value="Unassembled WGS sequence"/>
</dbReference>
<evidence type="ECO:0000313" key="3">
    <source>
        <dbReference type="Proteomes" id="UP000044841"/>
    </source>
</evidence>
<feature type="region of interest" description="Disordered" evidence="1">
    <location>
        <begin position="1"/>
        <end position="34"/>
    </location>
</feature>
<reference evidence="2 3" key="1">
    <citation type="submission" date="2015-07" db="EMBL/GenBank/DDBJ databases">
        <authorList>
            <person name="Noorani M."/>
        </authorList>
    </citation>
    <scope>NUCLEOTIDE SEQUENCE [LARGE SCALE GENOMIC DNA]</scope>
    <source>
        <strain evidence="2">BBA 69670</strain>
    </source>
</reference>
<name>A0A0K6FRD4_9AGAM</name>
<dbReference type="EMBL" id="CYGV01000502">
    <property type="protein sequence ID" value="CUA68662.1"/>
    <property type="molecule type" value="Genomic_DNA"/>
</dbReference>
<evidence type="ECO:0000313" key="2">
    <source>
        <dbReference type="EMBL" id="CUA68662.1"/>
    </source>
</evidence>
<feature type="compositionally biased region" description="Acidic residues" evidence="1">
    <location>
        <begin position="91"/>
        <end position="104"/>
    </location>
</feature>
<dbReference type="AlphaFoldDB" id="A0A0K6FRD4"/>
<organism evidence="2 3">
    <name type="scientific">Rhizoctonia solani</name>
    <dbReference type="NCBI Taxonomy" id="456999"/>
    <lineage>
        <taxon>Eukaryota</taxon>
        <taxon>Fungi</taxon>
        <taxon>Dikarya</taxon>
        <taxon>Basidiomycota</taxon>
        <taxon>Agaricomycotina</taxon>
        <taxon>Agaricomycetes</taxon>
        <taxon>Cantharellales</taxon>
        <taxon>Ceratobasidiaceae</taxon>
        <taxon>Rhizoctonia</taxon>
    </lineage>
</organism>
<protein>
    <submittedName>
        <fullName evidence="2">Uncharacterized protein</fullName>
    </submittedName>
</protein>
<feature type="region of interest" description="Disordered" evidence="1">
    <location>
        <begin position="79"/>
        <end position="111"/>
    </location>
</feature>
<proteinExistence type="predicted"/>
<accession>A0A0K6FRD4</accession>
<evidence type="ECO:0000256" key="1">
    <source>
        <dbReference type="SAM" id="MobiDB-lite"/>
    </source>
</evidence>
<sequence length="205" mass="22254">MSKRKVVSDYELSPEVSGSELEVPPPEKSKLLESPSLSLSTFHQYDACKSSSVVDVQDISEAPGAPICSLHDAEAPIAAEKDNRAPVSDLPGDEFSLDESSEEEGVPKKGVPSILGFGTRTSRQSAPLTAVHMAQVERVVHLITLVLVRPNRNSTIFYTPLSPEAQAEPASILPMAPSIDAWVMRDSWDDPVDPDMPQLERYATT</sequence>